<sequence length="109" mass="11824">MQNQGSVQFGDIVMTILSNSNDLTVSEMSVPAGTVAALHHHPHEEVNYVVSGTLECTCDGNTETLVSGDYIKIPPNVEHNITNSSNSDAKVLSIWTPSRQDLMNKIIKS</sequence>
<name>A0AAP9U825_KLEAE</name>
<dbReference type="InterPro" id="IPR013096">
    <property type="entry name" value="Cupin_2"/>
</dbReference>
<evidence type="ECO:0000256" key="1">
    <source>
        <dbReference type="ARBA" id="ARBA00022723"/>
    </source>
</evidence>
<feature type="domain" description="Cupin type-2" evidence="2">
    <location>
        <begin position="27"/>
        <end position="95"/>
    </location>
</feature>
<gene>
    <name evidence="3" type="ORF">HV331_26890</name>
</gene>
<keyword evidence="3" id="KW-0614">Plasmid</keyword>
<organism evidence="3 4">
    <name type="scientific">Klebsiella aerogenes</name>
    <name type="common">Enterobacter aerogenes</name>
    <dbReference type="NCBI Taxonomy" id="548"/>
    <lineage>
        <taxon>Bacteria</taxon>
        <taxon>Pseudomonadati</taxon>
        <taxon>Pseudomonadota</taxon>
        <taxon>Gammaproteobacteria</taxon>
        <taxon>Enterobacterales</taxon>
        <taxon>Enterobacteriaceae</taxon>
        <taxon>Klebsiella/Raoultella group</taxon>
        <taxon>Klebsiella</taxon>
    </lineage>
</organism>
<dbReference type="SUPFAM" id="SSF51182">
    <property type="entry name" value="RmlC-like cupins"/>
    <property type="match status" value="1"/>
</dbReference>
<dbReference type="RefSeq" id="WP_182015480.1">
    <property type="nucleotide sequence ID" value="NZ_CP055905.1"/>
</dbReference>
<proteinExistence type="predicted"/>
<dbReference type="Pfam" id="PF07883">
    <property type="entry name" value="Cupin_2"/>
    <property type="match status" value="1"/>
</dbReference>
<dbReference type="InterPro" id="IPR051610">
    <property type="entry name" value="GPI/OXD"/>
</dbReference>
<reference evidence="4" key="1">
    <citation type="submission" date="2020-06" db="EMBL/GenBank/DDBJ databases">
        <title>REHAB project genomes.</title>
        <authorList>
            <person name="Shaw L.P."/>
        </authorList>
    </citation>
    <scope>NUCLEOTIDE SEQUENCE [LARGE SCALE GENOMIC DNA]</scope>
    <source>
        <strain evidence="4">RHBSTW-00938</strain>
        <plasmid evidence="4">prhbstw-00938_2</plasmid>
    </source>
</reference>
<geneLocation type="plasmid" evidence="4">
    <name>prhbstw-00938_2</name>
</geneLocation>
<dbReference type="EMBL" id="CP055905">
    <property type="protein sequence ID" value="QMR43101.1"/>
    <property type="molecule type" value="Genomic_DNA"/>
</dbReference>
<protein>
    <submittedName>
        <fullName evidence="3">Cupin domain-containing protein</fullName>
    </submittedName>
</protein>
<evidence type="ECO:0000259" key="2">
    <source>
        <dbReference type="Pfam" id="PF07883"/>
    </source>
</evidence>
<dbReference type="GO" id="GO:0046872">
    <property type="term" value="F:metal ion binding"/>
    <property type="evidence" value="ECO:0007669"/>
    <property type="project" value="UniProtKB-KW"/>
</dbReference>
<dbReference type="InterPro" id="IPR014710">
    <property type="entry name" value="RmlC-like_jellyroll"/>
</dbReference>
<keyword evidence="1" id="KW-0479">Metal-binding</keyword>
<accession>A0AAP9U825</accession>
<dbReference type="Proteomes" id="UP000514462">
    <property type="component" value="Plasmid pRHBSTW-00938_2"/>
</dbReference>
<dbReference type="PANTHER" id="PTHR35848">
    <property type="entry name" value="OXALATE-BINDING PROTEIN"/>
    <property type="match status" value="1"/>
</dbReference>
<evidence type="ECO:0000313" key="3">
    <source>
        <dbReference type="EMBL" id="QMR43101.1"/>
    </source>
</evidence>
<dbReference type="Gene3D" id="2.60.120.10">
    <property type="entry name" value="Jelly Rolls"/>
    <property type="match status" value="1"/>
</dbReference>
<dbReference type="InterPro" id="IPR011051">
    <property type="entry name" value="RmlC_Cupin_sf"/>
</dbReference>
<evidence type="ECO:0000313" key="4">
    <source>
        <dbReference type="Proteomes" id="UP000514462"/>
    </source>
</evidence>
<dbReference type="AlphaFoldDB" id="A0AAP9U825"/>